<dbReference type="PANTHER" id="PTHR30086">
    <property type="entry name" value="ARGININE EXPORTER PROTEIN ARGO"/>
    <property type="match status" value="1"/>
</dbReference>
<dbReference type="EMBL" id="PDJF01000001">
    <property type="protein sequence ID" value="PFG28241.1"/>
    <property type="molecule type" value="Genomic_DNA"/>
</dbReference>
<dbReference type="Proteomes" id="UP000221653">
    <property type="component" value="Unassembled WGS sequence"/>
</dbReference>
<dbReference type="AlphaFoldDB" id="A0A2A9DPD2"/>
<keyword evidence="3 6" id="KW-0812">Transmembrane</keyword>
<protein>
    <submittedName>
        <fullName evidence="7">Threonine efflux protein</fullName>
    </submittedName>
</protein>
<evidence type="ECO:0000313" key="7">
    <source>
        <dbReference type="EMBL" id="PFG28241.1"/>
    </source>
</evidence>
<comment type="subcellular location">
    <subcellularLocation>
        <location evidence="1">Cell membrane</location>
        <topology evidence="1">Multi-pass membrane protein</topology>
    </subcellularLocation>
</comment>
<organism evidence="7 8">
    <name type="scientific">Corynebacterium renale</name>
    <dbReference type="NCBI Taxonomy" id="1724"/>
    <lineage>
        <taxon>Bacteria</taxon>
        <taxon>Bacillati</taxon>
        <taxon>Actinomycetota</taxon>
        <taxon>Actinomycetes</taxon>
        <taxon>Mycobacteriales</taxon>
        <taxon>Corynebacteriaceae</taxon>
        <taxon>Corynebacterium</taxon>
    </lineage>
</organism>
<evidence type="ECO:0000256" key="6">
    <source>
        <dbReference type="SAM" id="Phobius"/>
    </source>
</evidence>
<accession>A0A2A9DPD2</accession>
<evidence type="ECO:0000256" key="4">
    <source>
        <dbReference type="ARBA" id="ARBA00022989"/>
    </source>
</evidence>
<feature type="transmembrane region" description="Helical" evidence="6">
    <location>
        <begin position="6"/>
        <end position="28"/>
    </location>
</feature>
<evidence type="ECO:0000313" key="8">
    <source>
        <dbReference type="Proteomes" id="UP000221653"/>
    </source>
</evidence>
<feature type="transmembrane region" description="Helical" evidence="6">
    <location>
        <begin position="152"/>
        <end position="174"/>
    </location>
</feature>
<keyword evidence="4 6" id="KW-1133">Transmembrane helix</keyword>
<dbReference type="InterPro" id="IPR001123">
    <property type="entry name" value="LeuE-type"/>
</dbReference>
<dbReference type="RefSeq" id="WP_048379569.1">
    <property type="nucleotide sequence ID" value="NZ_LDYE01000003.1"/>
</dbReference>
<name>A0A2A9DPD2_9CORY</name>
<evidence type="ECO:0000256" key="2">
    <source>
        <dbReference type="ARBA" id="ARBA00022475"/>
    </source>
</evidence>
<comment type="caution">
    <text evidence="7">The sequence shown here is derived from an EMBL/GenBank/DDBJ whole genome shotgun (WGS) entry which is preliminary data.</text>
</comment>
<evidence type="ECO:0000256" key="1">
    <source>
        <dbReference type="ARBA" id="ARBA00004651"/>
    </source>
</evidence>
<dbReference type="PANTHER" id="PTHR30086:SF17">
    <property type="entry name" value="LYSE FAMILY TRANSLOCATOR"/>
    <property type="match status" value="1"/>
</dbReference>
<reference evidence="7 8" key="1">
    <citation type="submission" date="2017-10" db="EMBL/GenBank/DDBJ databases">
        <title>Sequencing the genomes of 1000 actinobacteria strains.</title>
        <authorList>
            <person name="Klenk H.-P."/>
        </authorList>
    </citation>
    <scope>NUCLEOTIDE SEQUENCE [LARGE SCALE GENOMIC DNA]</scope>
    <source>
        <strain evidence="7 8">DSM 20688</strain>
    </source>
</reference>
<keyword evidence="5 6" id="KW-0472">Membrane</keyword>
<dbReference type="GO" id="GO:0015171">
    <property type="term" value="F:amino acid transmembrane transporter activity"/>
    <property type="evidence" value="ECO:0007669"/>
    <property type="project" value="TreeGrafter"/>
</dbReference>
<dbReference type="OrthoDB" id="9784202at2"/>
<keyword evidence="8" id="KW-1185">Reference proteome</keyword>
<proteinExistence type="predicted"/>
<feature type="transmembrane region" description="Helical" evidence="6">
    <location>
        <begin position="40"/>
        <end position="64"/>
    </location>
</feature>
<evidence type="ECO:0000256" key="3">
    <source>
        <dbReference type="ARBA" id="ARBA00022692"/>
    </source>
</evidence>
<gene>
    <name evidence="7" type="ORF">ATK06_1343</name>
</gene>
<evidence type="ECO:0000256" key="5">
    <source>
        <dbReference type="ARBA" id="ARBA00023136"/>
    </source>
</evidence>
<dbReference type="Pfam" id="PF01810">
    <property type="entry name" value="LysE"/>
    <property type="match status" value="1"/>
</dbReference>
<dbReference type="GO" id="GO:0005886">
    <property type="term" value="C:plasma membrane"/>
    <property type="evidence" value="ECO:0007669"/>
    <property type="project" value="UniProtKB-SubCell"/>
</dbReference>
<feature type="transmembrane region" description="Helical" evidence="6">
    <location>
        <begin position="126"/>
        <end position="146"/>
    </location>
</feature>
<dbReference type="STRING" id="1724.GCA_001044175_01389"/>
<feature type="transmembrane region" description="Helical" evidence="6">
    <location>
        <begin position="70"/>
        <end position="90"/>
    </location>
</feature>
<keyword evidence="2" id="KW-1003">Cell membrane</keyword>
<sequence length="214" mass="22646">MTPSALLSVAALNLVGVASPGPDVMLIIRTATRSRVHAVAASLGIHIGVLMWEILTVAGAAALFTVYPQLIGFVEVFGGLFILYMGYSMLRSGWKNRHTPLGEGDDVTSVLGTPAKAFRTGLFTNLANPKIVLFLTAIVAPVLPASPSLGQTAIIVAALFFPSLLYFLLISVLLSAKVVRQRVLGYGSWIDVGAGVFFLVMGVVLLVRGVGEFF</sequence>
<feature type="transmembrane region" description="Helical" evidence="6">
    <location>
        <begin position="186"/>
        <end position="207"/>
    </location>
</feature>